<organism evidence="2 3">
    <name type="scientific">Candidatus Desulfacyla euxinica</name>
    <dbReference type="NCBI Taxonomy" id="2841693"/>
    <lineage>
        <taxon>Bacteria</taxon>
        <taxon>Deltaproteobacteria</taxon>
        <taxon>Candidatus Desulfacyla</taxon>
    </lineage>
</organism>
<dbReference type="GO" id="GO:0004534">
    <property type="term" value="F:5'-3' RNA exonuclease activity"/>
    <property type="evidence" value="ECO:0007669"/>
    <property type="project" value="TreeGrafter"/>
</dbReference>
<dbReference type="Pfam" id="PF11136">
    <property type="entry name" value="DUF2889"/>
    <property type="match status" value="1"/>
</dbReference>
<dbReference type="PANTHER" id="PTHR42924">
    <property type="entry name" value="EXONUCLEASE"/>
    <property type="match status" value="1"/>
</dbReference>
<reference evidence="2 3" key="1">
    <citation type="submission" date="2020-08" db="EMBL/GenBank/DDBJ databases">
        <title>Bridging the membrane lipid divide: bacteria of the FCB group superphylum have the potential to synthesize archaeal ether lipids.</title>
        <authorList>
            <person name="Villanueva L."/>
            <person name="Von Meijenfeldt F.A.B."/>
            <person name="Westbye A.B."/>
            <person name="Yadav S."/>
            <person name="Hopmans E.C."/>
            <person name="Dutilh B.E."/>
            <person name="Sinninghe Damste J.S."/>
        </authorList>
    </citation>
    <scope>NUCLEOTIDE SEQUENCE [LARGE SCALE GENOMIC DNA]</scope>
    <source>
        <strain evidence="2">NIOZ-UU27</strain>
    </source>
</reference>
<proteinExistence type="predicted"/>
<dbReference type="SUPFAM" id="SSF89550">
    <property type="entry name" value="PHP domain-like"/>
    <property type="match status" value="1"/>
</dbReference>
<dbReference type="EMBL" id="JACNJD010000305">
    <property type="protein sequence ID" value="MBC8178712.1"/>
    <property type="molecule type" value="Genomic_DNA"/>
</dbReference>
<protein>
    <submittedName>
        <fullName evidence="2">DUF2889 domain-containing protein</fullName>
    </submittedName>
</protein>
<dbReference type="PANTHER" id="PTHR42924:SF3">
    <property type="entry name" value="POLYMERASE_HISTIDINOL PHOSPHATASE N-TERMINAL DOMAIN-CONTAINING PROTEIN"/>
    <property type="match status" value="1"/>
</dbReference>
<evidence type="ECO:0000313" key="3">
    <source>
        <dbReference type="Proteomes" id="UP000650524"/>
    </source>
</evidence>
<dbReference type="InterPro" id="IPR021312">
    <property type="entry name" value="DUF2889"/>
</dbReference>
<dbReference type="CDD" id="cd07432">
    <property type="entry name" value="PHP_HisPPase"/>
    <property type="match status" value="1"/>
</dbReference>
<dbReference type="InterPro" id="IPR003141">
    <property type="entry name" value="Pol/His_phosphatase_N"/>
</dbReference>
<dbReference type="Pfam" id="PF02811">
    <property type="entry name" value="PHP"/>
    <property type="match status" value="1"/>
</dbReference>
<evidence type="ECO:0000313" key="2">
    <source>
        <dbReference type="EMBL" id="MBC8178712.1"/>
    </source>
</evidence>
<accession>A0A8J6N0I5</accession>
<dbReference type="InterPro" id="IPR052018">
    <property type="entry name" value="PHP_domain"/>
</dbReference>
<dbReference type="GO" id="GO:0035312">
    <property type="term" value="F:5'-3' DNA exonuclease activity"/>
    <property type="evidence" value="ECO:0007669"/>
    <property type="project" value="TreeGrafter"/>
</dbReference>
<dbReference type="Gene3D" id="3.20.20.140">
    <property type="entry name" value="Metal-dependent hydrolases"/>
    <property type="match status" value="1"/>
</dbReference>
<gene>
    <name evidence="2" type="ORF">H8E19_15010</name>
</gene>
<dbReference type="SMART" id="SM00481">
    <property type="entry name" value="POLIIIAc"/>
    <property type="match status" value="1"/>
</dbReference>
<sequence length="380" mass="41960">MLTFSRNKLVSIYRKDDRILLVRGILEDDIYGMEMDISISMPDLEIVSIQGKWTRMENSECPRAVPFLQEAVGFRLLEDGFRQRVKKIVGRKSCRHFANILLECCDAAEDAAEVIRAEGEKEGKGTFTLQNSLEEEKEAVIATGPDKDDLDRSMAKPVKGGSAEGLVIDLHVHTSEASPCSSAPLGDLVTKARRIGLDGICLTDHNHVWDPRTLAELRERHDFLILGGNEIATDQGDMLVFGFDEDINEIMRLDKLKKKVVKTGGFIIAAHPFRGFLTFGIGQLGLTPEKAMERPLFKHVDAVEVLNSKVSDKENRFSSQVAEGLDLPGTGGSDAHEVEEVGVYATRFSGVITNEEELVEALKGGNYSPLAFRAEIGAKE</sequence>
<evidence type="ECO:0000259" key="1">
    <source>
        <dbReference type="SMART" id="SM00481"/>
    </source>
</evidence>
<name>A0A8J6N0I5_9DELT</name>
<dbReference type="Proteomes" id="UP000650524">
    <property type="component" value="Unassembled WGS sequence"/>
</dbReference>
<comment type="caution">
    <text evidence="2">The sequence shown here is derived from an EMBL/GenBank/DDBJ whole genome shotgun (WGS) entry which is preliminary data.</text>
</comment>
<dbReference type="AlphaFoldDB" id="A0A8J6N0I5"/>
<dbReference type="Pfam" id="PF13263">
    <property type="entry name" value="PHP_C"/>
    <property type="match status" value="1"/>
</dbReference>
<feature type="domain" description="Polymerase/histidinol phosphatase N-terminal" evidence="1">
    <location>
        <begin position="168"/>
        <end position="235"/>
    </location>
</feature>
<dbReference type="InterPro" id="IPR016195">
    <property type="entry name" value="Pol/histidinol_Pase-like"/>
</dbReference>
<dbReference type="InterPro" id="IPR004013">
    <property type="entry name" value="PHP_dom"/>
</dbReference>